<sequence length="77" mass="8931">MVIKIADLCTNNTTDKIIDNDDKYDVQSYMRTINTTELALLDNFNWLIFGPVVQQTWYTHEGMRLSRECDAAEDGRV</sequence>
<gene>
    <name evidence="1" type="ORF">OKA104_LOCUS53324</name>
</gene>
<proteinExistence type="predicted"/>
<dbReference type="Proteomes" id="UP000663881">
    <property type="component" value="Unassembled WGS sequence"/>
</dbReference>
<dbReference type="EMBL" id="CAJOAY010032976">
    <property type="protein sequence ID" value="CAF4435518.1"/>
    <property type="molecule type" value="Genomic_DNA"/>
</dbReference>
<evidence type="ECO:0000313" key="2">
    <source>
        <dbReference type="Proteomes" id="UP000663881"/>
    </source>
</evidence>
<organism evidence="1 2">
    <name type="scientific">Adineta steineri</name>
    <dbReference type="NCBI Taxonomy" id="433720"/>
    <lineage>
        <taxon>Eukaryota</taxon>
        <taxon>Metazoa</taxon>
        <taxon>Spiralia</taxon>
        <taxon>Gnathifera</taxon>
        <taxon>Rotifera</taxon>
        <taxon>Eurotatoria</taxon>
        <taxon>Bdelloidea</taxon>
        <taxon>Adinetida</taxon>
        <taxon>Adinetidae</taxon>
        <taxon>Adineta</taxon>
    </lineage>
</organism>
<reference evidence="1" key="1">
    <citation type="submission" date="2021-02" db="EMBL/GenBank/DDBJ databases">
        <authorList>
            <person name="Nowell W R."/>
        </authorList>
    </citation>
    <scope>NUCLEOTIDE SEQUENCE</scope>
</reference>
<comment type="caution">
    <text evidence="1">The sequence shown here is derived from an EMBL/GenBank/DDBJ whole genome shotgun (WGS) entry which is preliminary data.</text>
</comment>
<accession>A0A820RI00</accession>
<dbReference type="AlphaFoldDB" id="A0A820RI00"/>
<protein>
    <submittedName>
        <fullName evidence="1">Uncharacterized protein</fullName>
    </submittedName>
</protein>
<name>A0A820RI00_9BILA</name>
<feature type="non-terminal residue" evidence="1">
    <location>
        <position position="1"/>
    </location>
</feature>
<evidence type="ECO:0000313" key="1">
    <source>
        <dbReference type="EMBL" id="CAF4435518.1"/>
    </source>
</evidence>